<dbReference type="PANTHER" id="PTHR21016">
    <property type="entry name" value="BETA-AMYLOID BINDING PROTEIN-RELATED"/>
    <property type="match status" value="1"/>
</dbReference>
<keyword evidence="3 5" id="KW-1133">Transmembrane helix</keyword>
<evidence type="ECO:0000256" key="4">
    <source>
        <dbReference type="ARBA" id="ARBA00023136"/>
    </source>
</evidence>
<evidence type="ECO:0000256" key="1">
    <source>
        <dbReference type="ARBA" id="ARBA00004141"/>
    </source>
</evidence>
<gene>
    <name evidence="7" type="ORF">HMPREF3226_02353</name>
</gene>
<dbReference type="RefSeq" id="WP_025875811.1">
    <property type="nucleotide sequence ID" value="NZ_BAAAXP010000082.1"/>
</dbReference>
<evidence type="ECO:0000256" key="3">
    <source>
        <dbReference type="ARBA" id="ARBA00022989"/>
    </source>
</evidence>
<dbReference type="PATRIC" id="fig|28128.5.peg.2428"/>
<dbReference type="PANTHER" id="PTHR21016:SF25">
    <property type="entry name" value="TM2 DOMAIN-CONTAINING PROTEIN DDB_G0277895-RELATED"/>
    <property type="match status" value="1"/>
</dbReference>
<protein>
    <submittedName>
        <fullName evidence="7">TM2 domain protein</fullName>
    </submittedName>
</protein>
<evidence type="ECO:0000313" key="8">
    <source>
        <dbReference type="Proteomes" id="UP000070533"/>
    </source>
</evidence>
<reference evidence="8" key="1">
    <citation type="submission" date="2016-01" db="EMBL/GenBank/DDBJ databases">
        <authorList>
            <person name="Mitreva M."/>
            <person name="Pepin K.H."/>
            <person name="Mihindukulasuriya K.A."/>
            <person name="Fulton R."/>
            <person name="Fronick C."/>
            <person name="O'Laughlin M."/>
            <person name="Miner T."/>
            <person name="Herter B."/>
            <person name="Rosa B.A."/>
            <person name="Cordes M."/>
            <person name="Tomlinson C."/>
            <person name="Wollam A."/>
            <person name="Palsikar V.B."/>
            <person name="Mardis E.R."/>
            <person name="Wilson R.K."/>
        </authorList>
    </citation>
    <scope>NUCLEOTIDE SEQUENCE [LARGE SCALE GENOMIC DNA]</scope>
    <source>
        <strain evidence="8">MJR7716</strain>
    </source>
</reference>
<keyword evidence="2 5" id="KW-0812">Transmembrane</keyword>
<dbReference type="Proteomes" id="UP000070533">
    <property type="component" value="Unassembled WGS sequence"/>
</dbReference>
<organism evidence="7 8">
    <name type="scientific">Prevotella corporis</name>
    <dbReference type="NCBI Taxonomy" id="28128"/>
    <lineage>
        <taxon>Bacteria</taxon>
        <taxon>Pseudomonadati</taxon>
        <taxon>Bacteroidota</taxon>
        <taxon>Bacteroidia</taxon>
        <taxon>Bacteroidales</taxon>
        <taxon>Prevotellaceae</taxon>
        <taxon>Prevotella</taxon>
    </lineage>
</organism>
<name>A0A133PW87_9BACT</name>
<evidence type="ECO:0000313" key="7">
    <source>
        <dbReference type="EMBL" id="KXA33702.1"/>
    </source>
</evidence>
<comment type="caution">
    <text evidence="7">The sequence shown here is derived from an EMBL/GenBank/DDBJ whole genome shotgun (WGS) entry which is preliminary data.</text>
</comment>
<proteinExistence type="predicted"/>
<feature type="transmembrane region" description="Helical" evidence="5">
    <location>
        <begin position="73"/>
        <end position="94"/>
    </location>
</feature>
<dbReference type="AlphaFoldDB" id="A0A133PW87"/>
<keyword evidence="4 5" id="KW-0472">Membrane</keyword>
<dbReference type="eggNOG" id="COG2314">
    <property type="taxonomic scope" value="Bacteria"/>
</dbReference>
<dbReference type="Pfam" id="PF05154">
    <property type="entry name" value="TM2"/>
    <property type="match status" value="1"/>
</dbReference>
<evidence type="ECO:0000256" key="2">
    <source>
        <dbReference type="ARBA" id="ARBA00022692"/>
    </source>
</evidence>
<evidence type="ECO:0000256" key="5">
    <source>
        <dbReference type="SAM" id="Phobius"/>
    </source>
</evidence>
<dbReference type="GO" id="GO:0016020">
    <property type="term" value="C:membrane"/>
    <property type="evidence" value="ECO:0007669"/>
    <property type="project" value="UniProtKB-SubCell"/>
</dbReference>
<keyword evidence="8" id="KW-1185">Reference proteome</keyword>
<feature type="transmembrane region" description="Helical" evidence="5">
    <location>
        <begin position="49"/>
        <end position="67"/>
    </location>
</feature>
<dbReference type="InterPro" id="IPR050932">
    <property type="entry name" value="TM2D1-3-like"/>
</dbReference>
<feature type="domain" description="TM2" evidence="6">
    <location>
        <begin position="44"/>
        <end position="92"/>
    </location>
</feature>
<evidence type="ECO:0000259" key="6">
    <source>
        <dbReference type="Pfam" id="PF05154"/>
    </source>
</evidence>
<dbReference type="OrthoDB" id="9816361at2"/>
<dbReference type="InterPro" id="IPR007829">
    <property type="entry name" value="TM2"/>
</dbReference>
<comment type="subcellular location">
    <subcellularLocation>
        <location evidence="1">Membrane</location>
        <topology evidence="1">Multi-pass membrane protein</topology>
    </subcellularLocation>
</comment>
<dbReference type="STRING" id="28128.HMPREF3226_02353"/>
<sequence length="112" mass="12650">MNTIQVEQLLAVNGGKIPFEAWELVKRSLMEMDLRTANLRFSMMKDPTISIILSILLGQLGIDRFYIGDIGLGVLKLITCGGAGIWWIVDLFLIMNETRAKNLRLLQTGYSY</sequence>
<dbReference type="EMBL" id="LRQG01000217">
    <property type="protein sequence ID" value="KXA33702.1"/>
    <property type="molecule type" value="Genomic_DNA"/>
</dbReference>
<accession>A0A133PW87</accession>